<keyword evidence="1" id="KW-1133">Transmembrane helix</keyword>
<dbReference type="EMBL" id="ML976017">
    <property type="protein sequence ID" value="KAF1944403.1"/>
    <property type="molecule type" value="Genomic_DNA"/>
</dbReference>
<reference evidence="2" key="1">
    <citation type="journal article" date="2020" name="Stud. Mycol.">
        <title>101 Dothideomycetes genomes: a test case for predicting lifestyles and emergence of pathogens.</title>
        <authorList>
            <person name="Haridas S."/>
            <person name="Albert R."/>
            <person name="Binder M."/>
            <person name="Bloem J."/>
            <person name="Labutti K."/>
            <person name="Salamov A."/>
            <person name="Andreopoulos B."/>
            <person name="Baker S."/>
            <person name="Barry K."/>
            <person name="Bills G."/>
            <person name="Bluhm B."/>
            <person name="Cannon C."/>
            <person name="Castanera R."/>
            <person name="Culley D."/>
            <person name="Daum C."/>
            <person name="Ezra D."/>
            <person name="Gonzalez J."/>
            <person name="Henrissat B."/>
            <person name="Kuo A."/>
            <person name="Liang C."/>
            <person name="Lipzen A."/>
            <person name="Lutzoni F."/>
            <person name="Magnuson J."/>
            <person name="Mondo S."/>
            <person name="Nolan M."/>
            <person name="Ohm R."/>
            <person name="Pangilinan J."/>
            <person name="Park H.-J."/>
            <person name="Ramirez L."/>
            <person name="Alfaro M."/>
            <person name="Sun H."/>
            <person name="Tritt A."/>
            <person name="Yoshinaga Y."/>
            <person name="Zwiers L.-H."/>
            <person name="Turgeon B."/>
            <person name="Goodwin S."/>
            <person name="Spatafora J."/>
            <person name="Crous P."/>
            <person name="Grigoriev I."/>
        </authorList>
    </citation>
    <scope>NUCLEOTIDE SEQUENCE</scope>
    <source>
        <strain evidence="2">CBS 161.51</strain>
    </source>
</reference>
<keyword evidence="3" id="KW-1185">Reference proteome</keyword>
<evidence type="ECO:0000313" key="2">
    <source>
        <dbReference type="EMBL" id="KAF1944403.1"/>
    </source>
</evidence>
<accession>A0A6A5SVY8</accession>
<sequence length="55" mass="6066">MPYSRLLTSRNFAIFSLFSLGGGYFMVKSRTLAEKKRAREAGDYSVTVDRSGGGI</sequence>
<keyword evidence="1" id="KW-0472">Membrane</keyword>
<evidence type="ECO:0000313" key="3">
    <source>
        <dbReference type="Proteomes" id="UP000800038"/>
    </source>
</evidence>
<proteinExistence type="predicted"/>
<feature type="transmembrane region" description="Helical" evidence="1">
    <location>
        <begin position="12"/>
        <end position="27"/>
    </location>
</feature>
<dbReference type="OrthoDB" id="5412893at2759"/>
<dbReference type="AlphaFoldDB" id="A0A6A5SVY8"/>
<keyword evidence="1" id="KW-0812">Transmembrane</keyword>
<name>A0A6A5SVY8_9PLEO</name>
<gene>
    <name evidence="2" type="ORF">EJ02DRAFT_420475</name>
</gene>
<evidence type="ECO:0000256" key="1">
    <source>
        <dbReference type="SAM" id="Phobius"/>
    </source>
</evidence>
<dbReference type="Proteomes" id="UP000800038">
    <property type="component" value="Unassembled WGS sequence"/>
</dbReference>
<protein>
    <submittedName>
        <fullName evidence="2">Uncharacterized protein</fullName>
    </submittedName>
</protein>
<organism evidence="2 3">
    <name type="scientific">Clathrospora elynae</name>
    <dbReference type="NCBI Taxonomy" id="706981"/>
    <lineage>
        <taxon>Eukaryota</taxon>
        <taxon>Fungi</taxon>
        <taxon>Dikarya</taxon>
        <taxon>Ascomycota</taxon>
        <taxon>Pezizomycotina</taxon>
        <taxon>Dothideomycetes</taxon>
        <taxon>Pleosporomycetidae</taxon>
        <taxon>Pleosporales</taxon>
        <taxon>Diademaceae</taxon>
        <taxon>Clathrospora</taxon>
    </lineage>
</organism>